<dbReference type="RefSeq" id="WP_057480477.1">
    <property type="nucleotide sequence ID" value="NZ_BMWR01000002.1"/>
</dbReference>
<reference evidence="3" key="1">
    <citation type="submission" date="2015-10" db="EMBL/GenBank/DDBJ databases">
        <title>Draft genome sequence of Salegentibacter mishustinae KCTC 12263.</title>
        <authorList>
            <person name="Lin W."/>
            <person name="Zheng Q."/>
        </authorList>
    </citation>
    <scope>NUCLEOTIDE SEQUENCE [LARGE SCALE GENOMIC DNA]</scope>
    <source>
        <strain evidence="3">KCTC 12263</strain>
    </source>
</reference>
<gene>
    <name evidence="3" type="ORF">APR42_01970</name>
</gene>
<feature type="domain" description="MannoseP isomerase/GMP-like beta-helix" evidence="2">
    <location>
        <begin position="275"/>
        <end position="321"/>
    </location>
</feature>
<dbReference type="Pfam" id="PF00483">
    <property type="entry name" value="NTP_transferase"/>
    <property type="match status" value="1"/>
</dbReference>
<sequence length="332" mass="37139">MSSINHILLTGGVGSRLWPLSRKSRPKQYLEIFSENSLFELAVKRNLPFCDKLVVVGNKSNRNLSAASLEKAGLTEYIDIVEATPRNTAPAIAFAAFSAQSEDILLVTPADHIIQEGPEYSIAVQKAIQLAQENNIVTFGIQPTKPETGFGYIEYRDETVLSFREKPNEETAKDFLKQGKFLWNSGMFCFKTGIFLEELKKYSPEVYKASLDAWQKAKDGNLEEESSLEIPAISIDYAVMEKSEKIKVVPSNFEWSDMGSFEAVYDYLKEQGHPVDDSGNMVIGSEKFSAFVGLQDSILVCTPDANLVLSREQSQDVKKVYQFLENENTALV</sequence>
<evidence type="ECO:0000313" key="4">
    <source>
        <dbReference type="Proteomes" id="UP000051643"/>
    </source>
</evidence>
<keyword evidence="4" id="KW-1185">Reference proteome</keyword>
<accession>A0A0Q9ZC33</accession>
<dbReference type="GO" id="GO:0009298">
    <property type="term" value="P:GDP-mannose biosynthetic process"/>
    <property type="evidence" value="ECO:0007669"/>
    <property type="project" value="TreeGrafter"/>
</dbReference>
<dbReference type="STRING" id="270918.APR42_01970"/>
<dbReference type="PANTHER" id="PTHR46390:SF1">
    <property type="entry name" value="MANNOSE-1-PHOSPHATE GUANYLYLTRANSFERASE"/>
    <property type="match status" value="1"/>
</dbReference>
<comment type="caution">
    <text evidence="3">The sequence shown here is derived from an EMBL/GenBank/DDBJ whole genome shotgun (WGS) entry which is preliminary data.</text>
</comment>
<dbReference type="InterPro" id="IPR029044">
    <property type="entry name" value="Nucleotide-diphossugar_trans"/>
</dbReference>
<dbReference type="InterPro" id="IPR005835">
    <property type="entry name" value="NTP_transferase_dom"/>
</dbReference>
<dbReference type="Gene3D" id="3.90.550.10">
    <property type="entry name" value="Spore Coat Polysaccharide Biosynthesis Protein SpsA, Chain A"/>
    <property type="match status" value="1"/>
</dbReference>
<dbReference type="PANTHER" id="PTHR46390">
    <property type="entry name" value="MANNOSE-1-PHOSPHATE GUANYLYLTRANSFERASE"/>
    <property type="match status" value="1"/>
</dbReference>
<dbReference type="SUPFAM" id="SSF53448">
    <property type="entry name" value="Nucleotide-diphospho-sugar transferases"/>
    <property type="match status" value="1"/>
</dbReference>
<dbReference type="GO" id="GO:0004475">
    <property type="term" value="F:mannose-1-phosphate guanylyltransferase (GTP) activity"/>
    <property type="evidence" value="ECO:0007669"/>
    <property type="project" value="InterPro"/>
</dbReference>
<dbReference type="InterPro" id="IPR054566">
    <property type="entry name" value="ManC/GMP-like_b-helix"/>
</dbReference>
<name>A0A0Q9ZC33_9FLAO</name>
<dbReference type="EMBL" id="LKTP01000001">
    <property type="protein sequence ID" value="KRG30655.1"/>
    <property type="molecule type" value="Genomic_DNA"/>
</dbReference>
<dbReference type="Proteomes" id="UP000051643">
    <property type="component" value="Unassembled WGS sequence"/>
</dbReference>
<protein>
    <submittedName>
        <fullName evidence="3">Mannose-1-phosphate guanylyltransferase</fullName>
    </submittedName>
</protein>
<dbReference type="InterPro" id="IPR049577">
    <property type="entry name" value="GMPP_N"/>
</dbReference>
<evidence type="ECO:0000259" key="2">
    <source>
        <dbReference type="Pfam" id="PF22640"/>
    </source>
</evidence>
<dbReference type="CDD" id="cd02509">
    <property type="entry name" value="GDP-M1P_Guanylyltransferase"/>
    <property type="match status" value="1"/>
</dbReference>
<dbReference type="OrthoDB" id="9806359at2"/>
<keyword evidence="3" id="KW-0548">Nucleotidyltransferase</keyword>
<dbReference type="AlphaFoldDB" id="A0A0Q9ZC33"/>
<proteinExistence type="predicted"/>
<dbReference type="Pfam" id="PF22640">
    <property type="entry name" value="ManC_GMP_beta-helix"/>
    <property type="match status" value="1"/>
</dbReference>
<evidence type="ECO:0000259" key="1">
    <source>
        <dbReference type="Pfam" id="PF00483"/>
    </source>
</evidence>
<organism evidence="3 4">
    <name type="scientific">Salegentibacter mishustinae</name>
    <dbReference type="NCBI Taxonomy" id="270918"/>
    <lineage>
        <taxon>Bacteria</taxon>
        <taxon>Pseudomonadati</taxon>
        <taxon>Bacteroidota</taxon>
        <taxon>Flavobacteriia</taxon>
        <taxon>Flavobacteriales</taxon>
        <taxon>Flavobacteriaceae</taxon>
        <taxon>Salegentibacter</taxon>
    </lineage>
</organism>
<dbReference type="SUPFAM" id="SSF159283">
    <property type="entry name" value="Guanosine diphospho-D-mannose pyrophosphorylase/mannose-6-phosphate isomerase linker domain"/>
    <property type="match status" value="1"/>
</dbReference>
<keyword evidence="3" id="KW-0808">Transferase</keyword>
<dbReference type="InterPro" id="IPR051161">
    <property type="entry name" value="Mannose-6P_isomerase_type2"/>
</dbReference>
<feature type="domain" description="Nucleotidyl transferase" evidence="1">
    <location>
        <begin position="7"/>
        <end position="267"/>
    </location>
</feature>
<evidence type="ECO:0000313" key="3">
    <source>
        <dbReference type="EMBL" id="KRG30655.1"/>
    </source>
</evidence>